<reference evidence="3 4" key="1">
    <citation type="submission" date="2020-08" db="EMBL/GenBank/DDBJ databases">
        <title>Bridging the membrane lipid divide: bacteria of the FCB group superphylum have the potential to synthesize archaeal ether lipids.</title>
        <authorList>
            <person name="Villanueva L."/>
            <person name="Von Meijenfeldt F.A.B."/>
            <person name="Westbye A.B."/>
            <person name="Yadav S."/>
            <person name="Hopmans E.C."/>
            <person name="Dutilh B.E."/>
            <person name="Sinninghe Damste J.S."/>
        </authorList>
    </citation>
    <scope>NUCLEOTIDE SEQUENCE [LARGE SCALE GENOMIC DNA]</scope>
    <source>
        <strain evidence="3">NIOZ-UU47</strain>
    </source>
</reference>
<dbReference type="InterPro" id="IPR046980">
    <property type="entry name" value="KefG/KefF"/>
</dbReference>
<comment type="caution">
    <text evidence="3">The sequence shown here is derived from an EMBL/GenBank/DDBJ whole genome shotgun (WGS) entry which is preliminary data.</text>
</comment>
<dbReference type="PANTHER" id="PTHR47307:SF1">
    <property type="entry name" value="GLUTATHIONE-REGULATED POTASSIUM-EFFLUX SYSTEM ANCILLARY PROTEIN KEFG"/>
    <property type="match status" value="1"/>
</dbReference>
<dbReference type="AlphaFoldDB" id="A0A8J6TD81"/>
<dbReference type="EMBL" id="JACNJZ010000202">
    <property type="protein sequence ID" value="MBC8318949.1"/>
    <property type="molecule type" value="Genomic_DNA"/>
</dbReference>
<dbReference type="InterPro" id="IPR003680">
    <property type="entry name" value="Flavodoxin_fold"/>
</dbReference>
<dbReference type="GO" id="GO:0009055">
    <property type="term" value="F:electron transfer activity"/>
    <property type="evidence" value="ECO:0007669"/>
    <property type="project" value="TreeGrafter"/>
</dbReference>
<evidence type="ECO:0000313" key="4">
    <source>
        <dbReference type="Proteomes" id="UP000614424"/>
    </source>
</evidence>
<evidence type="ECO:0000259" key="2">
    <source>
        <dbReference type="Pfam" id="PF02525"/>
    </source>
</evidence>
<dbReference type="InterPro" id="IPR029039">
    <property type="entry name" value="Flavoprotein-like_sf"/>
</dbReference>
<dbReference type="Proteomes" id="UP000614424">
    <property type="component" value="Unassembled WGS sequence"/>
</dbReference>
<dbReference type="GO" id="GO:0003955">
    <property type="term" value="F:NAD(P)H dehydrogenase (quinone) activity"/>
    <property type="evidence" value="ECO:0007669"/>
    <property type="project" value="TreeGrafter"/>
</dbReference>
<dbReference type="GO" id="GO:0010181">
    <property type="term" value="F:FMN binding"/>
    <property type="evidence" value="ECO:0007669"/>
    <property type="project" value="TreeGrafter"/>
</dbReference>
<feature type="domain" description="Flavodoxin-like fold" evidence="2">
    <location>
        <begin position="7"/>
        <end position="173"/>
    </location>
</feature>
<dbReference type="PANTHER" id="PTHR47307">
    <property type="entry name" value="GLUTATHIONE-REGULATED POTASSIUM-EFFLUX SYSTEM ANCILLARY PROTEIN KEFG"/>
    <property type="match status" value="1"/>
</dbReference>
<keyword evidence="1" id="KW-0560">Oxidoreductase</keyword>
<evidence type="ECO:0000313" key="3">
    <source>
        <dbReference type="EMBL" id="MBC8318949.1"/>
    </source>
</evidence>
<proteinExistence type="predicted"/>
<dbReference type="Gene3D" id="3.40.50.360">
    <property type="match status" value="1"/>
</dbReference>
<evidence type="ECO:0000256" key="1">
    <source>
        <dbReference type="ARBA" id="ARBA00023002"/>
    </source>
</evidence>
<organism evidence="3 4">
    <name type="scientific">Candidatus Desulfobia pelagia</name>
    <dbReference type="NCBI Taxonomy" id="2841692"/>
    <lineage>
        <taxon>Bacteria</taxon>
        <taxon>Pseudomonadati</taxon>
        <taxon>Thermodesulfobacteriota</taxon>
        <taxon>Desulfobulbia</taxon>
        <taxon>Desulfobulbales</taxon>
        <taxon>Desulfobulbaceae</taxon>
        <taxon>Candidatus Desulfobia</taxon>
    </lineage>
</organism>
<accession>A0A8J6TD81</accession>
<protein>
    <submittedName>
        <fullName evidence="3">NAD(P)H-dependent oxidoreductase</fullName>
    </submittedName>
</protein>
<dbReference type="SUPFAM" id="SSF52218">
    <property type="entry name" value="Flavoproteins"/>
    <property type="match status" value="1"/>
</dbReference>
<name>A0A8J6TD81_9BACT</name>
<sequence>MKKFENNILILFAHPALQNSRVNRQLIKYVAGLDGVTFHDLYEAYPDFNIDVKHEQNLLLENDIIVFHHPLFWFSVPAILREWMDLVLQHMWAYGKTGKALRGKKLFNVVTTGGRESLFRHDGNHGNTMVEFLAPIRQSAYVCGMDFLPPFVVHGTRNITLQEITSYGEDYQKMIVSLRDGKVNFKVAWSHQRLNSDLESIITT</sequence>
<dbReference type="Pfam" id="PF02525">
    <property type="entry name" value="Flavodoxin_2"/>
    <property type="match status" value="1"/>
</dbReference>
<gene>
    <name evidence="3" type="ORF">H8E41_13695</name>
</gene>